<dbReference type="HAMAP" id="MF_00074">
    <property type="entry name" value="16SrRNA_methyltr_G"/>
    <property type="match status" value="1"/>
</dbReference>
<dbReference type="EMBL" id="CAJPEV010000463">
    <property type="protein sequence ID" value="CAG0885539.1"/>
    <property type="molecule type" value="Genomic_DNA"/>
</dbReference>
<evidence type="ECO:0000256" key="3">
    <source>
        <dbReference type="ARBA" id="ARBA00022679"/>
    </source>
</evidence>
<dbReference type="GO" id="GO:0005829">
    <property type="term" value="C:cytosol"/>
    <property type="evidence" value="ECO:0007669"/>
    <property type="project" value="TreeGrafter"/>
</dbReference>
<dbReference type="EMBL" id="LR899980">
    <property type="protein sequence ID" value="CAD7243601.1"/>
    <property type="molecule type" value="Genomic_DNA"/>
</dbReference>
<dbReference type="Pfam" id="PF02527">
    <property type="entry name" value="GidB"/>
    <property type="match status" value="1"/>
</dbReference>
<dbReference type="InterPro" id="IPR029063">
    <property type="entry name" value="SAM-dependent_MTases_sf"/>
</dbReference>
<dbReference type="AlphaFoldDB" id="A0A7R8XAG3"/>
<dbReference type="GO" id="GO:0070043">
    <property type="term" value="F:rRNA (guanine-N7-)-methyltransferase activity"/>
    <property type="evidence" value="ECO:0007669"/>
    <property type="project" value="TreeGrafter"/>
</dbReference>
<dbReference type="PIRSF" id="PIRSF003078">
    <property type="entry name" value="GidB"/>
    <property type="match status" value="1"/>
</dbReference>
<evidence type="ECO:0000256" key="2">
    <source>
        <dbReference type="ARBA" id="ARBA00022552"/>
    </source>
</evidence>
<evidence type="ECO:0008006" key="6">
    <source>
        <dbReference type="Google" id="ProtNLM"/>
    </source>
</evidence>
<reference evidence="4" key="1">
    <citation type="submission" date="2020-11" db="EMBL/GenBank/DDBJ databases">
        <authorList>
            <person name="Tran Van P."/>
        </authorList>
    </citation>
    <scope>NUCLEOTIDE SEQUENCE</scope>
</reference>
<dbReference type="SUPFAM" id="SSF53335">
    <property type="entry name" value="S-adenosyl-L-methionine-dependent methyltransferases"/>
    <property type="match status" value="1"/>
</dbReference>
<proteinExistence type="inferred from homology"/>
<gene>
    <name evidence="4" type="ORF">DSTB1V02_LOCUS3517</name>
</gene>
<keyword evidence="2" id="KW-0698">rRNA processing</keyword>
<evidence type="ECO:0000313" key="4">
    <source>
        <dbReference type="EMBL" id="CAD7243601.1"/>
    </source>
</evidence>
<keyword evidence="1" id="KW-0963">Cytoplasm</keyword>
<name>A0A7R8XAG3_9CRUS</name>
<dbReference type="OrthoDB" id="5669at2759"/>
<evidence type="ECO:0000256" key="1">
    <source>
        <dbReference type="ARBA" id="ARBA00022490"/>
    </source>
</evidence>
<accession>A0A7R8XAG3</accession>
<dbReference type="Gene3D" id="3.40.50.150">
    <property type="entry name" value="Vaccinia Virus protein VP39"/>
    <property type="match status" value="1"/>
</dbReference>
<keyword evidence="5" id="KW-1185">Reference proteome</keyword>
<organism evidence="4">
    <name type="scientific">Darwinula stevensoni</name>
    <dbReference type="NCBI Taxonomy" id="69355"/>
    <lineage>
        <taxon>Eukaryota</taxon>
        <taxon>Metazoa</taxon>
        <taxon>Ecdysozoa</taxon>
        <taxon>Arthropoda</taxon>
        <taxon>Crustacea</taxon>
        <taxon>Oligostraca</taxon>
        <taxon>Ostracoda</taxon>
        <taxon>Podocopa</taxon>
        <taxon>Podocopida</taxon>
        <taxon>Darwinulocopina</taxon>
        <taxon>Darwinuloidea</taxon>
        <taxon>Darwinulidae</taxon>
        <taxon>Darwinula</taxon>
    </lineage>
</organism>
<dbReference type="NCBIfam" id="TIGR00138">
    <property type="entry name" value="rsmG_gidB"/>
    <property type="match status" value="1"/>
</dbReference>
<sequence length="212" mass="23815">MEILRTHFPELTSEQLQQFEQAAALYTTWNDMINVISRTDIAHIELHHFLHSLAIAKAIPFKNGARILDLGTGGGFPGIPLAIFYPEVHFTLIDGTGKKIKVVQEVADGIGLKNVTAKHQRVEEHKAPNHYDFVVTRAVTDLDKLLLWSQPLISKKHQHAMPNGLIALKGGNLKGEIAQLPGKGKSYTDVFPITPMFKHHWFEEKFVVWVQG</sequence>
<dbReference type="PANTHER" id="PTHR31760:SF0">
    <property type="entry name" value="S-ADENOSYL-L-METHIONINE-DEPENDENT METHYLTRANSFERASES SUPERFAMILY PROTEIN"/>
    <property type="match status" value="1"/>
</dbReference>
<keyword evidence="3" id="KW-0808">Transferase</keyword>
<dbReference type="InterPro" id="IPR003682">
    <property type="entry name" value="rRNA_ssu_MeTfrase_G"/>
</dbReference>
<dbReference type="PANTHER" id="PTHR31760">
    <property type="entry name" value="S-ADENOSYL-L-METHIONINE-DEPENDENT METHYLTRANSFERASES SUPERFAMILY PROTEIN"/>
    <property type="match status" value="1"/>
</dbReference>
<protein>
    <recommendedName>
        <fullName evidence="6">Ribosomal RNA small subunit methyltransferase G</fullName>
    </recommendedName>
</protein>
<dbReference type="CDD" id="cd02440">
    <property type="entry name" value="AdoMet_MTases"/>
    <property type="match status" value="1"/>
</dbReference>
<dbReference type="Proteomes" id="UP000677054">
    <property type="component" value="Unassembled WGS sequence"/>
</dbReference>
<evidence type="ECO:0000313" key="5">
    <source>
        <dbReference type="Proteomes" id="UP000677054"/>
    </source>
</evidence>